<keyword evidence="1" id="KW-0812">Transmembrane</keyword>
<evidence type="ECO:0000256" key="1">
    <source>
        <dbReference type="SAM" id="Phobius"/>
    </source>
</evidence>
<comment type="caution">
    <text evidence="2">The sequence shown here is derived from an EMBL/GenBank/DDBJ whole genome shotgun (WGS) entry which is preliminary data.</text>
</comment>
<feature type="transmembrane region" description="Helical" evidence="1">
    <location>
        <begin position="7"/>
        <end position="27"/>
    </location>
</feature>
<dbReference type="EMBL" id="JMQP01000002">
    <property type="protein sequence ID" value="KIS34769.1"/>
    <property type="molecule type" value="Genomic_DNA"/>
</dbReference>
<organism evidence="2 3">
    <name type="scientific">Haemophilus influenzae</name>
    <dbReference type="NCBI Taxonomy" id="727"/>
    <lineage>
        <taxon>Bacteria</taxon>
        <taxon>Pseudomonadati</taxon>
        <taxon>Pseudomonadota</taxon>
        <taxon>Gammaproteobacteria</taxon>
        <taxon>Pasteurellales</taxon>
        <taxon>Pasteurellaceae</taxon>
        <taxon>Haemophilus</taxon>
    </lineage>
</organism>
<dbReference type="AlphaFoldDB" id="A0A158SV75"/>
<dbReference type="Proteomes" id="UP000050700">
    <property type="component" value="Unassembled WGS sequence"/>
</dbReference>
<protein>
    <submittedName>
        <fullName evidence="2">Uncharacterized protein</fullName>
    </submittedName>
</protein>
<gene>
    <name evidence="2" type="ORF">NTHI1209_00371</name>
</gene>
<sequence length="48" mass="5757">MRLILTAFYIPIFYILLCSSFILWVYGLPTDKHCYVFCFLTCQKTKNK</sequence>
<proteinExistence type="predicted"/>
<evidence type="ECO:0000313" key="2">
    <source>
        <dbReference type="EMBL" id="KIS34769.1"/>
    </source>
</evidence>
<evidence type="ECO:0000313" key="3">
    <source>
        <dbReference type="Proteomes" id="UP000050700"/>
    </source>
</evidence>
<accession>A0A158SV75</accession>
<name>A0A158SV75_HAEIF</name>
<reference evidence="2 3" key="1">
    <citation type="submission" date="2014-05" db="EMBL/GenBank/DDBJ databases">
        <title>Methylome analysis of the phasevarions of Haemophilus influenzae.</title>
        <authorList>
            <person name="Atack J.M."/>
            <person name="Fox K.L."/>
            <person name="Power P.M."/>
            <person name="Clark T."/>
            <person name="Jurcisek J."/>
            <person name="Korlach J."/>
            <person name="Bakaletz L.O."/>
            <person name="Jennings M.P."/>
        </authorList>
    </citation>
    <scope>NUCLEOTIDE SEQUENCE [LARGE SCALE GENOMIC DNA]</scope>
    <source>
        <strain evidence="2 3">1209</strain>
    </source>
</reference>
<dbReference type="PATRIC" id="fig|727.582.peg.326"/>
<keyword evidence="1" id="KW-1133">Transmembrane helix</keyword>
<keyword evidence="1" id="KW-0472">Membrane</keyword>